<dbReference type="EMBL" id="JACHMN010000002">
    <property type="protein sequence ID" value="MBB5870012.1"/>
    <property type="molecule type" value="Genomic_DNA"/>
</dbReference>
<dbReference type="InterPro" id="IPR032710">
    <property type="entry name" value="NTF2-like_dom_sf"/>
</dbReference>
<evidence type="ECO:0000313" key="4">
    <source>
        <dbReference type="Proteomes" id="UP000587527"/>
    </source>
</evidence>
<name>A0A841BTE3_9ACTN</name>
<organism evidence="3 4">
    <name type="scientific">Allocatelliglobosispora scoriae</name>
    <dbReference type="NCBI Taxonomy" id="643052"/>
    <lineage>
        <taxon>Bacteria</taxon>
        <taxon>Bacillati</taxon>
        <taxon>Actinomycetota</taxon>
        <taxon>Actinomycetes</taxon>
        <taxon>Micromonosporales</taxon>
        <taxon>Micromonosporaceae</taxon>
        <taxon>Allocatelliglobosispora</taxon>
    </lineage>
</organism>
<feature type="domain" description="SnoaL-like" evidence="2">
    <location>
        <begin position="47"/>
        <end position="157"/>
    </location>
</feature>
<gene>
    <name evidence="3" type="ORF">F4553_003391</name>
</gene>
<dbReference type="InterPro" id="IPR011944">
    <property type="entry name" value="Steroid_delta5-4_isomerase"/>
</dbReference>
<feature type="region of interest" description="Disordered" evidence="1">
    <location>
        <begin position="157"/>
        <end position="178"/>
    </location>
</feature>
<dbReference type="RefSeq" id="WP_312875239.1">
    <property type="nucleotide sequence ID" value="NZ_JACHMN010000002.1"/>
</dbReference>
<dbReference type="InterPro" id="IPR037401">
    <property type="entry name" value="SnoaL-like"/>
</dbReference>
<reference evidence="3 4" key="1">
    <citation type="submission" date="2020-08" db="EMBL/GenBank/DDBJ databases">
        <title>Sequencing the genomes of 1000 actinobacteria strains.</title>
        <authorList>
            <person name="Klenk H.-P."/>
        </authorList>
    </citation>
    <scope>NUCLEOTIDE SEQUENCE [LARGE SCALE GENOMIC DNA]</scope>
    <source>
        <strain evidence="3 4">DSM 45362</strain>
    </source>
</reference>
<evidence type="ECO:0000313" key="3">
    <source>
        <dbReference type="EMBL" id="MBB5870012.1"/>
    </source>
</evidence>
<dbReference type="Proteomes" id="UP000587527">
    <property type="component" value="Unassembled WGS sequence"/>
</dbReference>
<protein>
    <submittedName>
        <fullName evidence="3">Uncharacterized protein (TIGR02246 family)</fullName>
    </submittedName>
</protein>
<comment type="caution">
    <text evidence="3">The sequence shown here is derived from an EMBL/GenBank/DDBJ whole genome shotgun (WGS) entry which is preliminary data.</text>
</comment>
<feature type="domain" description="SnoaL-like" evidence="2">
    <location>
        <begin position="215"/>
        <end position="327"/>
    </location>
</feature>
<accession>A0A841BTE3</accession>
<keyword evidence="4" id="KW-1185">Reference proteome</keyword>
<feature type="compositionally biased region" description="Polar residues" evidence="1">
    <location>
        <begin position="169"/>
        <end position="178"/>
    </location>
</feature>
<dbReference type="Pfam" id="PF13474">
    <property type="entry name" value="SnoaL_3"/>
    <property type="match status" value="2"/>
</dbReference>
<proteinExistence type="predicted"/>
<dbReference type="SUPFAM" id="SSF54427">
    <property type="entry name" value="NTF2-like"/>
    <property type="match status" value="2"/>
</dbReference>
<dbReference type="AlphaFoldDB" id="A0A841BTE3"/>
<evidence type="ECO:0000256" key="1">
    <source>
        <dbReference type="SAM" id="MobiDB-lite"/>
    </source>
</evidence>
<dbReference type="NCBIfam" id="TIGR02246">
    <property type="entry name" value="SgcJ/EcaC family oxidoreductase"/>
    <property type="match status" value="2"/>
</dbReference>
<sequence length="329" mass="35428">MAKSTNVKATAKQLLAKAGVKEDRDFYGPFQSRGEKAALTVPQMIQAAWAANDAEAFARVFLDNGSLLMRDEQLTSRGQIYDHMSAGYRGGYKGARVTGWPLAVRFLSADCAMVVTQGGIILPGETEIAPDRQIRATWIIVAEDGVWKLLSHHSSPIAGPTGSRAGSPESGSYSEENAMSNDAAQLVTKAKEWAGRYGKFSNGVEGAVLTVPLRVTAAWDSNDADAFAGVFTENGSMLVGDEQLTTRDQIRDYMAGAFAGGWKGTRLADRPVEIRLIADDVAVAITQGGILLEGEDEVAPSRQTRTLWVTTKQDGEWRLVVRQTSPTAS</sequence>
<dbReference type="Gene3D" id="3.10.450.50">
    <property type="match status" value="2"/>
</dbReference>
<evidence type="ECO:0000259" key="2">
    <source>
        <dbReference type="Pfam" id="PF13474"/>
    </source>
</evidence>